<keyword evidence="5" id="KW-1185">Reference proteome</keyword>
<accession>A0ABR7LXG7</accession>
<dbReference type="PANTHER" id="PTHR33495:SF2">
    <property type="entry name" value="ANTI-SIGMA FACTOR ANTAGONIST TM_1081-RELATED"/>
    <property type="match status" value="1"/>
</dbReference>
<proteinExistence type="inferred from homology"/>
<dbReference type="PROSITE" id="PS50801">
    <property type="entry name" value="STAS"/>
    <property type="match status" value="1"/>
</dbReference>
<evidence type="ECO:0000313" key="5">
    <source>
        <dbReference type="Proteomes" id="UP000805614"/>
    </source>
</evidence>
<dbReference type="PANTHER" id="PTHR33495">
    <property type="entry name" value="ANTI-SIGMA FACTOR ANTAGONIST TM_1081-RELATED-RELATED"/>
    <property type="match status" value="1"/>
</dbReference>
<dbReference type="InterPro" id="IPR036513">
    <property type="entry name" value="STAS_dom_sf"/>
</dbReference>
<sequence>MHLESNLVDCFDCRILILAGEIDVHTGPKLRTQVFELLDENTSPLLIDMTGVAFCDSAGLAVAAAAQRHARLRGCPLALVGLSARVNRVFEVTGLDRFVATYPTLADAARDLTDSDQP</sequence>
<comment type="caution">
    <text evidence="4">The sequence shown here is derived from an EMBL/GenBank/DDBJ whole genome shotgun (WGS) entry which is preliminary data.</text>
</comment>
<dbReference type="Pfam" id="PF01740">
    <property type="entry name" value="STAS"/>
    <property type="match status" value="1"/>
</dbReference>
<dbReference type="Proteomes" id="UP000805614">
    <property type="component" value="Unassembled WGS sequence"/>
</dbReference>
<evidence type="ECO:0000256" key="1">
    <source>
        <dbReference type="ARBA" id="ARBA00009013"/>
    </source>
</evidence>
<dbReference type="Gene3D" id="3.30.750.24">
    <property type="entry name" value="STAS domain"/>
    <property type="match status" value="1"/>
</dbReference>
<dbReference type="RefSeq" id="WP_187246606.1">
    <property type="nucleotide sequence ID" value="NZ_BAAAOK010000025.1"/>
</dbReference>
<name>A0ABR7LXG7_9ACTN</name>
<evidence type="ECO:0000256" key="2">
    <source>
        <dbReference type="RuleBase" id="RU003749"/>
    </source>
</evidence>
<dbReference type="SUPFAM" id="SSF52091">
    <property type="entry name" value="SpoIIaa-like"/>
    <property type="match status" value="1"/>
</dbReference>
<dbReference type="InterPro" id="IPR003658">
    <property type="entry name" value="Anti-sigma_ant"/>
</dbReference>
<dbReference type="EMBL" id="JABVEC010000028">
    <property type="protein sequence ID" value="MBC6469562.1"/>
    <property type="molecule type" value="Genomic_DNA"/>
</dbReference>
<reference evidence="4 5" key="1">
    <citation type="submission" date="2020-06" db="EMBL/GenBank/DDBJ databases">
        <title>Actinomadura xiongansis sp. nov., isolated from soil of Baiyangdian.</title>
        <authorList>
            <person name="Zhang X."/>
        </authorList>
    </citation>
    <scope>NUCLEOTIDE SEQUENCE [LARGE SCALE GENOMIC DNA]</scope>
    <source>
        <strain evidence="4 5">HBUM206468</strain>
    </source>
</reference>
<dbReference type="NCBIfam" id="TIGR00377">
    <property type="entry name" value="ant_ant_sig"/>
    <property type="match status" value="1"/>
</dbReference>
<evidence type="ECO:0000259" key="3">
    <source>
        <dbReference type="PROSITE" id="PS50801"/>
    </source>
</evidence>
<evidence type="ECO:0000313" key="4">
    <source>
        <dbReference type="EMBL" id="MBC6469562.1"/>
    </source>
</evidence>
<comment type="similarity">
    <text evidence="1 2">Belongs to the anti-sigma-factor antagonist family.</text>
</comment>
<organism evidence="4 5">
    <name type="scientific">Actinomadura alba</name>
    <dbReference type="NCBI Taxonomy" id="406431"/>
    <lineage>
        <taxon>Bacteria</taxon>
        <taxon>Bacillati</taxon>
        <taxon>Actinomycetota</taxon>
        <taxon>Actinomycetes</taxon>
        <taxon>Streptosporangiales</taxon>
        <taxon>Thermomonosporaceae</taxon>
        <taxon>Actinomadura</taxon>
    </lineage>
</organism>
<dbReference type="InterPro" id="IPR002645">
    <property type="entry name" value="STAS_dom"/>
</dbReference>
<dbReference type="CDD" id="cd07043">
    <property type="entry name" value="STAS_anti-anti-sigma_factors"/>
    <property type="match status" value="1"/>
</dbReference>
<gene>
    <name evidence="4" type="ORF">HKK74_29320</name>
</gene>
<protein>
    <recommendedName>
        <fullName evidence="2">Anti-sigma factor antagonist</fullName>
    </recommendedName>
</protein>
<feature type="domain" description="STAS" evidence="3">
    <location>
        <begin position="15"/>
        <end position="112"/>
    </location>
</feature>